<dbReference type="InterPro" id="IPR002347">
    <property type="entry name" value="SDR_fam"/>
</dbReference>
<dbReference type="CDD" id="cd05374">
    <property type="entry name" value="17beta-HSD-like_SDR_c"/>
    <property type="match status" value="1"/>
</dbReference>
<dbReference type="InterPro" id="IPR051911">
    <property type="entry name" value="SDR_oxidoreductase"/>
</dbReference>
<accession>A0A372LFA0</accession>
<dbReference type="SUPFAM" id="SSF51735">
    <property type="entry name" value="NAD(P)-binding Rossmann-fold domains"/>
    <property type="match status" value="1"/>
</dbReference>
<dbReference type="InterPro" id="IPR036291">
    <property type="entry name" value="NAD(P)-bd_dom_sf"/>
</dbReference>
<dbReference type="Pfam" id="PF00106">
    <property type="entry name" value="adh_short"/>
    <property type="match status" value="1"/>
</dbReference>
<evidence type="ECO:0000313" key="5">
    <source>
        <dbReference type="Proteomes" id="UP000262939"/>
    </source>
</evidence>
<dbReference type="EMBL" id="QVTD01000003">
    <property type="protein sequence ID" value="RFU64958.1"/>
    <property type="molecule type" value="Genomic_DNA"/>
</dbReference>
<dbReference type="GO" id="GO:0016491">
    <property type="term" value="F:oxidoreductase activity"/>
    <property type="evidence" value="ECO:0007669"/>
    <property type="project" value="UniProtKB-KW"/>
</dbReference>
<dbReference type="Gene3D" id="3.40.50.720">
    <property type="entry name" value="NAD(P)-binding Rossmann-like Domain"/>
    <property type="match status" value="1"/>
</dbReference>
<dbReference type="PANTHER" id="PTHR43976">
    <property type="entry name" value="SHORT CHAIN DEHYDROGENASE"/>
    <property type="match status" value="1"/>
</dbReference>
<dbReference type="PANTHER" id="PTHR43976:SF16">
    <property type="entry name" value="SHORT-CHAIN DEHYDROGENASE_REDUCTASE FAMILY PROTEIN"/>
    <property type="match status" value="1"/>
</dbReference>
<dbReference type="OrthoDB" id="9775296at2"/>
<comment type="similarity">
    <text evidence="1 3">Belongs to the short-chain dehydrogenases/reductases (SDR) family.</text>
</comment>
<sequence length="280" mass="31056">MVNRVAIVTGSSSGFGLLTSLEFAKRGFRVIATMRNVNKGASLIVKSQEIGVSGNIEIQELDVTSETSIQRFSKFVKSIGRVDILVNNAGYAGAGFAEEIPVAEYRKQFETNVFGLFAVTQSVIPIMRSQGKGKIINVSSISGKIGFPGMSPYVASKFAVEGWSECLRLELKPYGIDVALVEPGSYRTNIWTTGKQITARSLLEESPYHELMKKIESHIQKSEKAYGDPKEVAIKIADISMQKEMDLRYPVGKGVKLGILLRNTLSWKKWERMILKRLNK</sequence>
<dbReference type="InterPro" id="IPR020904">
    <property type="entry name" value="Sc_DH/Rdtase_CS"/>
</dbReference>
<evidence type="ECO:0000256" key="3">
    <source>
        <dbReference type="RuleBase" id="RU000363"/>
    </source>
</evidence>
<evidence type="ECO:0000313" key="4">
    <source>
        <dbReference type="EMBL" id="RFU64958.1"/>
    </source>
</evidence>
<dbReference type="PROSITE" id="PS00061">
    <property type="entry name" value="ADH_SHORT"/>
    <property type="match status" value="1"/>
</dbReference>
<name>A0A372LFA0_9BACI</name>
<organism evidence="4 5">
    <name type="scientific">Peribacillus glennii</name>
    <dbReference type="NCBI Taxonomy" id="2303991"/>
    <lineage>
        <taxon>Bacteria</taxon>
        <taxon>Bacillati</taxon>
        <taxon>Bacillota</taxon>
        <taxon>Bacilli</taxon>
        <taxon>Bacillales</taxon>
        <taxon>Bacillaceae</taxon>
        <taxon>Peribacillus</taxon>
    </lineage>
</organism>
<keyword evidence="5" id="KW-1185">Reference proteome</keyword>
<reference evidence="4 5" key="1">
    <citation type="submission" date="2018-08" db="EMBL/GenBank/DDBJ databases">
        <title>Bacillus chawlae sp. nov., Bacillus glennii sp. nov., and Bacillus saganii sp. nov. Isolated from the Vehicle Assembly Building at Kennedy Space Center where the Viking Spacecraft were Assembled.</title>
        <authorList>
            <person name="Seuylemezian A."/>
            <person name="Vaishampayan P."/>
        </authorList>
    </citation>
    <scope>NUCLEOTIDE SEQUENCE [LARGE SCALE GENOMIC DNA]</scope>
    <source>
        <strain evidence="4 5">V44-8</strain>
    </source>
</reference>
<dbReference type="RefSeq" id="WP_117321134.1">
    <property type="nucleotide sequence ID" value="NZ_QVTD01000003.1"/>
</dbReference>
<gene>
    <name evidence="4" type="ORF">D0466_03325</name>
</gene>
<keyword evidence="2" id="KW-0560">Oxidoreductase</keyword>
<protein>
    <submittedName>
        <fullName evidence="4">SDR family oxidoreductase</fullName>
    </submittedName>
</protein>
<dbReference type="PRINTS" id="PR00081">
    <property type="entry name" value="GDHRDH"/>
</dbReference>
<dbReference type="AlphaFoldDB" id="A0A372LFA0"/>
<comment type="caution">
    <text evidence="4">The sequence shown here is derived from an EMBL/GenBank/DDBJ whole genome shotgun (WGS) entry which is preliminary data.</text>
</comment>
<dbReference type="Proteomes" id="UP000262939">
    <property type="component" value="Unassembled WGS sequence"/>
</dbReference>
<evidence type="ECO:0000256" key="1">
    <source>
        <dbReference type="ARBA" id="ARBA00006484"/>
    </source>
</evidence>
<dbReference type="PRINTS" id="PR00080">
    <property type="entry name" value="SDRFAMILY"/>
</dbReference>
<dbReference type="NCBIfam" id="NF005372">
    <property type="entry name" value="PRK06914.1"/>
    <property type="match status" value="1"/>
</dbReference>
<proteinExistence type="inferred from homology"/>
<evidence type="ECO:0000256" key="2">
    <source>
        <dbReference type="ARBA" id="ARBA00023002"/>
    </source>
</evidence>